<keyword evidence="3" id="KW-1185">Reference proteome</keyword>
<dbReference type="AlphaFoldDB" id="A0A4V3YWS6"/>
<name>A0A4V3YWS6_9BURK</name>
<evidence type="ECO:0000259" key="1">
    <source>
        <dbReference type="Pfam" id="PF13511"/>
    </source>
</evidence>
<dbReference type="OrthoDB" id="10001714at2"/>
<comment type="caution">
    <text evidence="2">The sequence shown here is derived from an EMBL/GenBank/DDBJ whole genome shotgun (WGS) entry which is preliminary data.</text>
</comment>
<feature type="domain" description="DUF4124" evidence="1">
    <location>
        <begin position="9"/>
        <end position="50"/>
    </location>
</feature>
<dbReference type="Proteomes" id="UP000306236">
    <property type="component" value="Unassembled WGS sequence"/>
</dbReference>
<dbReference type="EMBL" id="SSWX01000015">
    <property type="protein sequence ID" value="THJ32452.1"/>
    <property type="molecule type" value="Genomic_DNA"/>
</dbReference>
<sequence>MLQKAVFLLTALISINVSSQIYKCQDAKGARLWTNQPCADGKVLHEGVGTAAQRRAEEADRN</sequence>
<evidence type="ECO:0000313" key="2">
    <source>
        <dbReference type="EMBL" id="THJ32452.1"/>
    </source>
</evidence>
<dbReference type="Pfam" id="PF13511">
    <property type="entry name" value="DUF4124"/>
    <property type="match status" value="1"/>
</dbReference>
<organism evidence="2 3">
    <name type="scientific">Lampropedia aestuarii</name>
    <dbReference type="NCBI Taxonomy" id="2562762"/>
    <lineage>
        <taxon>Bacteria</taxon>
        <taxon>Pseudomonadati</taxon>
        <taxon>Pseudomonadota</taxon>
        <taxon>Betaproteobacteria</taxon>
        <taxon>Burkholderiales</taxon>
        <taxon>Comamonadaceae</taxon>
        <taxon>Lampropedia</taxon>
    </lineage>
</organism>
<protein>
    <submittedName>
        <fullName evidence="2">DUF4124 domain-containing protein</fullName>
    </submittedName>
</protein>
<reference evidence="2 3" key="1">
    <citation type="submission" date="2019-04" db="EMBL/GenBank/DDBJ databases">
        <title>Lampropedia sp YIM MLB12 draf genome.</title>
        <authorList>
            <person name="Wang Y.-X."/>
        </authorList>
    </citation>
    <scope>NUCLEOTIDE SEQUENCE [LARGE SCALE GENOMIC DNA]</scope>
    <source>
        <strain evidence="2 3">YIM MLB12</strain>
    </source>
</reference>
<evidence type="ECO:0000313" key="3">
    <source>
        <dbReference type="Proteomes" id="UP000306236"/>
    </source>
</evidence>
<accession>A0A4V3YWS6</accession>
<proteinExistence type="predicted"/>
<dbReference type="InterPro" id="IPR025392">
    <property type="entry name" value="DUF4124"/>
</dbReference>
<gene>
    <name evidence="2" type="ORF">E8K88_12210</name>
</gene>